<dbReference type="InterPro" id="IPR001314">
    <property type="entry name" value="Peptidase_S1A"/>
</dbReference>
<evidence type="ECO:0000256" key="3">
    <source>
        <dbReference type="ARBA" id="ARBA00022825"/>
    </source>
</evidence>
<dbReference type="PRINTS" id="PR00722">
    <property type="entry name" value="CHYMOTRYPSIN"/>
</dbReference>
<dbReference type="SMART" id="SM00020">
    <property type="entry name" value="Tryp_SPc"/>
    <property type="match status" value="1"/>
</dbReference>
<dbReference type="GO" id="GO:0004252">
    <property type="term" value="F:serine-type endopeptidase activity"/>
    <property type="evidence" value="ECO:0007669"/>
    <property type="project" value="InterPro"/>
</dbReference>
<evidence type="ECO:0000256" key="4">
    <source>
        <dbReference type="ARBA" id="ARBA00023157"/>
    </source>
</evidence>
<dbReference type="Pfam" id="PF00089">
    <property type="entry name" value="Trypsin"/>
    <property type="match status" value="1"/>
</dbReference>
<evidence type="ECO:0000256" key="2">
    <source>
        <dbReference type="ARBA" id="ARBA00022801"/>
    </source>
</evidence>
<evidence type="ECO:0000256" key="6">
    <source>
        <dbReference type="SAM" id="MobiDB-lite"/>
    </source>
</evidence>
<evidence type="ECO:0000313" key="9">
    <source>
        <dbReference type="RefSeq" id="XP_022331695.1"/>
    </source>
</evidence>
<dbReference type="KEGG" id="cvn:111129533"/>
<dbReference type="PROSITE" id="PS50240">
    <property type="entry name" value="TRYPSIN_DOM"/>
    <property type="match status" value="1"/>
</dbReference>
<dbReference type="OrthoDB" id="6380398at2759"/>
<dbReference type="GeneID" id="111129533"/>
<feature type="region of interest" description="Disordered" evidence="6">
    <location>
        <begin position="451"/>
        <end position="490"/>
    </location>
</feature>
<keyword evidence="4" id="KW-1015">Disulfide bond</keyword>
<dbReference type="CDD" id="cd00190">
    <property type="entry name" value="Tryp_SPc"/>
    <property type="match status" value="1"/>
</dbReference>
<evidence type="ECO:0000256" key="5">
    <source>
        <dbReference type="RuleBase" id="RU363034"/>
    </source>
</evidence>
<protein>
    <submittedName>
        <fullName evidence="9">Uncharacterized protein LOC111129533</fullName>
    </submittedName>
</protein>
<dbReference type="PANTHER" id="PTHR24252">
    <property type="entry name" value="ACROSIN-RELATED"/>
    <property type="match status" value="1"/>
</dbReference>
<keyword evidence="1 5" id="KW-0645">Protease</keyword>
<feature type="compositionally biased region" description="Basic and acidic residues" evidence="6">
    <location>
        <begin position="472"/>
        <end position="487"/>
    </location>
</feature>
<dbReference type="PROSITE" id="PS00135">
    <property type="entry name" value="TRYPSIN_SER"/>
    <property type="match status" value="1"/>
</dbReference>
<keyword evidence="8" id="KW-1185">Reference proteome</keyword>
<dbReference type="InterPro" id="IPR001254">
    <property type="entry name" value="Trypsin_dom"/>
</dbReference>
<keyword evidence="3 5" id="KW-0720">Serine protease</keyword>
<feature type="compositionally biased region" description="Basic and acidic residues" evidence="6">
    <location>
        <begin position="506"/>
        <end position="522"/>
    </location>
</feature>
<gene>
    <name evidence="9" type="primary">LOC111129533</name>
</gene>
<dbReference type="PROSITE" id="PS00134">
    <property type="entry name" value="TRYPSIN_HIS"/>
    <property type="match status" value="1"/>
</dbReference>
<reference evidence="9" key="1">
    <citation type="submission" date="2025-08" db="UniProtKB">
        <authorList>
            <consortium name="RefSeq"/>
        </authorList>
    </citation>
    <scope>IDENTIFICATION</scope>
    <source>
        <tissue evidence="9">Whole sample</tissue>
    </source>
</reference>
<dbReference type="GO" id="GO:0006508">
    <property type="term" value="P:proteolysis"/>
    <property type="evidence" value="ECO:0007669"/>
    <property type="project" value="UniProtKB-KW"/>
</dbReference>
<dbReference type="AlphaFoldDB" id="A0A8B8DUX9"/>
<proteinExistence type="predicted"/>
<evidence type="ECO:0000259" key="7">
    <source>
        <dbReference type="PROSITE" id="PS50240"/>
    </source>
</evidence>
<sequence length="843" mass="93078">MSNQMSINVSAKDSSVLSGENAIAQSLPLGIDIPQVSVTDNGQRTEGCCCSTTVDIEALECDVSVADKTAVLVNINPSEETVPAVCESLPEEGSITRVTGRTVEGTNNLHFFVHERGKHIQIGQCCLIVEIHVNDQMMEKLRAEGTLQVDTKIGGSLVTITWRDIRTDEEEMKARIKVQLQSSLTEQLQAWEKTVLQDLVENQCDKCRQLVSFLFTKIEGQLTDISPGCFELTVVFTDRMKLDRGTSSEALSAIREFLDSLLLTKDMESATSDLGFSITVMDQVYDSTATIYSREQIPTITDGKKSDLTGLRDDKSGETMRQNEFTSQMSEQIQKLVQKALSEELAHFRLEQTKILREAVEEVLPEIEQRIYEKISGKSEVQGISRGVEVEKGHGSSPELQREPTHQEKIRQLVSHVQSKVEVKKALPEAEENVYDSKTKLSKEKIRQLVSHVQKSTDKKNEKAPPEDEDKHDESKLTEDEYSKLPEPEASLIVGKQLALMSLISKDTKKKGTEEGRGKSEESASTGSIGRPKVSTIDTCTTHGGTCIRSHDQCGGYIDVYALGCNKNAACCKPAPATANPEPMYPGTDKCGLITRVDTHRLDPRLRIVGGDAALDGEWPWQVSLRSERGHFCGGTLVADQWVVTAAHCLYGQSISGIHVLLGEHHQEYQSYKEWNTTILQVYIHPSYSPDFGLPNDIALIQLTQRVNVTGHYIRTACFPQDDDVFSDVDYCYISGWGYTQGTGDNDILRHLRVLITSSATCNSSWDGVITDKQVCVGHGDSGACRGDSGGPLVCRRQEAFVVAGVTSWGSATCTELGKPNVFTKTTAYLPWIRSVMQTTGLH</sequence>
<feature type="domain" description="Peptidase S1" evidence="7">
    <location>
        <begin position="608"/>
        <end position="838"/>
    </location>
</feature>
<dbReference type="InterPro" id="IPR009003">
    <property type="entry name" value="Peptidase_S1_PA"/>
</dbReference>
<dbReference type="RefSeq" id="XP_022331695.1">
    <property type="nucleotide sequence ID" value="XM_022475987.1"/>
</dbReference>
<feature type="compositionally biased region" description="Basic and acidic residues" evidence="6">
    <location>
        <begin position="455"/>
        <end position="466"/>
    </location>
</feature>
<evidence type="ECO:0000313" key="8">
    <source>
        <dbReference type="Proteomes" id="UP000694844"/>
    </source>
</evidence>
<organism evidence="8 9">
    <name type="scientific">Crassostrea virginica</name>
    <name type="common">Eastern oyster</name>
    <dbReference type="NCBI Taxonomy" id="6565"/>
    <lineage>
        <taxon>Eukaryota</taxon>
        <taxon>Metazoa</taxon>
        <taxon>Spiralia</taxon>
        <taxon>Lophotrochozoa</taxon>
        <taxon>Mollusca</taxon>
        <taxon>Bivalvia</taxon>
        <taxon>Autobranchia</taxon>
        <taxon>Pteriomorphia</taxon>
        <taxon>Ostreida</taxon>
        <taxon>Ostreoidea</taxon>
        <taxon>Ostreidae</taxon>
        <taxon>Crassostrea</taxon>
    </lineage>
</organism>
<dbReference type="InterPro" id="IPR018114">
    <property type="entry name" value="TRYPSIN_HIS"/>
</dbReference>
<dbReference type="Proteomes" id="UP000694844">
    <property type="component" value="Chromosome 4"/>
</dbReference>
<dbReference type="InterPro" id="IPR043504">
    <property type="entry name" value="Peptidase_S1_PA_chymotrypsin"/>
</dbReference>
<dbReference type="SUPFAM" id="SSF50494">
    <property type="entry name" value="Trypsin-like serine proteases"/>
    <property type="match status" value="1"/>
</dbReference>
<dbReference type="Gene3D" id="2.40.10.10">
    <property type="entry name" value="Trypsin-like serine proteases"/>
    <property type="match status" value="1"/>
</dbReference>
<evidence type="ECO:0000256" key="1">
    <source>
        <dbReference type="ARBA" id="ARBA00022670"/>
    </source>
</evidence>
<dbReference type="InterPro" id="IPR033116">
    <property type="entry name" value="TRYPSIN_SER"/>
</dbReference>
<accession>A0A8B8DUX9</accession>
<dbReference type="FunFam" id="2.40.10.10:FF:000003">
    <property type="entry name" value="Transmembrane serine protease 3"/>
    <property type="match status" value="1"/>
</dbReference>
<keyword evidence="2 5" id="KW-0378">Hydrolase</keyword>
<dbReference type="PANTHER" id="PTHR24252:SF7">
    <property type="entry name" value="HYALIN"/>
    <property type="match status" value="1"/>
</dbReference>
<name>A0A8B8DUX9_CRAVI</name>
<feature type="region of interest" description="Disordered" evidence="6">
    <location>
        <begin position="506"/>
        <end position="533"/>
    </location>
</feature>